<dbReference type="PANTHER" id="PTHR30595">
    <property type="entry name" value="GLPR-RELATED TRANSCRIPTIONAL REPRESSOR"/>
    <property type="match status" value="1"/>
</dbReference>
<evidence type="ECO:0000259" key="1">
    <source>
        <dbReference type="Pfam" id="PF04326"/>
    </source>
</evidence>
<dbReference type="Pfam" id="PF04326">
    <property type="entry name" value="SLFN_AlbA_2"/>
    <property type="match status" value="1"/>
</dbReference>
<dbReference type="Gene3D" id="1.10.10.10">
    <property type="entry name" value="Winged helix-like DNA-binding domain superfamily/Winged helix DNA-binding domain"/>
    <property type="match status" value="1"/>
</dbReference>
<dbReference type="Pfam" id="PF13749">
    <property type="entry name" value="HATPase_c_4"/>
    <property type="match status" value="1"/>
</dbReference>
<dbReference type="Proteomes" id="UP000220133">
    <property type="component" value="Chromosome"/>
</dbReference>
<gene>
    <name evidence="2" type="ORF">COR50_21960</name>
</gene>
<evidence type="ECO:0000313" key="3">
    <source>
        <dbReference type="Proteomes" id="UP000220133"/>
    </source>
</evidence>
<dbReference type="AlphaFoldDB" id="A0A291R0J8"/>
<evidence type="ECO:0000313" key="2">
    <source>
        <dbReference type="EMBL" id="ATL49624.1"/>
    </source>
</evidence>
<reference evidence="2 3" key="1">
    <citation type="submission" date="2017-10" db="EMBL/GenBank/DDBJ databases">
        <title>Paenichitinophaga pekingensis gen. nov., sp. nov., isolated from activated sludge.</title>
        <authorList>
            <person name="Jin D."/>
            <person name="Kong X."/>
            <person name="Deng Y."/>
            <person name="Bai Z."/>
        </authorList>
    </citation>
    <scope>NUCLEOTIDE SEQUENCE [LARGE SCALE GENOMIC DNA]</scope>
    <source>
        <strain evidence="2 3">13</strain>
    </source>
</reference>
<dbReference type="KEGG" id="cbae:COR50_21960"/>
<accession>A0A291R0J8</accession>
<dbReference type="OrthoDB" id="613884at2"/>
<dbReference type="Gene3D" id="3.30.950.30">
    <property type="entry name" value="Schlafen, AAA domain"/>
    <property type="match status" value="1"/>
</dbReference>
<dbReference type="InterPro" id="IPR007421">
    <property type="entry name" value="Schlafen_AlbA_2_dom"/>
</dbReference>
<organism evidence="2 3">
    <name type="scientific">Chitinophaga caeni</name>
    <dbReference type="NCBI Taxonomy" id="2029983"/>
    <lineage>
        <taxon>Bacteria</taxon>
        <taxon>Pseudomonadati</taxon>
        <taxon>Bacteroidota</taxon>
        <taxon>Chitinophagia</taxon>
        <taxon>Chitinophagales</taxon>
        <taxon>Chitinophagaceae</taxon>
        <taxon>Chitinophaga</taxon>
    </lineage>
</organism>
<dbReference type="InterPro" id="IPR038475">
    <property type="entry name" value="RecG_C_sf"/>
</dbReference>
<dbReference type="Gene3D" id="3.30.565.60">
    <property type="match status" value="1"/>
</dbReference>
<proteinExistence type="predicted"/>
<sequence>MSESQSTEYKSSWRDEYLKWICGFANANGGTIYIGKDDNGKVVGITDAKKMLEEIPNKVRDVLGILVDVNLYETKEGDYLEIIVEPYSNAISYKGQYHYRSGSTKQELKGVALEKFLLHKKGKRWDSVPIPKVLVSDLKQETFEFFKKRGVRSKRLDENNLTDNNERLLENLKLTENLPAGQSGSYLKRAAILLFHPDPEKFVTGAYIKIGYFENSADLIFQDEIHGNLFEQIEKTLDILFTKYIKAIISYENGINRIETYEYPREAVREALLNAIAHKDYSGLTPIQIRVYKDRIMIWNEGHLPEDWTINNLLKEHSSRPFNPDIANAFFRSGYIESWGRGISKMTELCVAIGLPKPSYLVEGSDFWVVFRKDIYYAEHLQSLGLNDRQVKAVLFVKEKGKITNSDYQALNDISKRTATTELTELADKLKVLTKIGTSGAGIYYKIVGQ</sequence>
<protein>
    <submittedName>
        <fullName evidence="2">Transcriptional regulator</fullName>
    </submittedName>
</protein>
<dbReference type="EMBL" id="CP023777">
    <property type="protein sequence ID" value="ATL49624.1"/>
    <property type="molecule type" value="Genomic_DNA"/>
</dbReference>
<dbReference type="RefSeq" id="WP_098195991.1">
    <property type="nucleotide sequence ID" value="NZ_CP023777.1"/>
</dbReference>
<feature type="domain" description="Schlafen AlbA-2" evidence="1">
    <location>
        <begin position="3"/>
        <end position="108"/>
    </location>
</feature>
<name>A0A291R0J8_9BACT</name>
<dbReference type="InterPro" id="IPR038461">
    <property type="entry name" value="Schlafen_AlbA_2_dom_sf"/>
</dbReference>
<keyword evidence="3" id="KW-1185">Reference proteome</keyword>
<dbReference type="InterPro" id="IPR036388">
    <property type="entry name" value="WH-like_DNA-bd_sf"/>
</dbReference>
<dbReference type="PANTHER" id="PTHR30595:SF6">
    <property type="entry name" value="SCHLAFEN ALBA-2 DOMAIN-CONTAINING PROTEIN"/>
    <property type="match status" value="1"/>
</dbReference>